<dbReference type="Gene3D" id="1.20.120.910">
    <property type="entry name" value="DksA, coiled-coil domain"/>
    <property type="match status" value="1"/>
</dbReference>
<organism evidence="7 8">
    <name type="scientific">Microbacterium hydrocarbonoxydans</name>
    <dbReference type="NCBI Taxonomy" id="273678"/>
    <lineage>
        <taxon>Bacteria</taxon>
        <taxon>Bacillati</taxon>
        <taxon>Actinomycetota</taxon>
        <taxon>Actinomycetes</taxon>
        <taxon>Micrococcales</taxon>
        <taxon>Microbacteriaceae</taxon>
        <taxon>Microbacterium</taxon>
    </lineage>
</organism>
<dbReference type="PANTHER" id="PTHR33823">
    <property type="entry name" value="RNA POLYMERASE-BINDING TRANSCRIPTION FACTOR DKSA-RELATED"/>
    <property type="match status" value="1"/>
</dbReference>
<feature type="region of interest" description="Disordered" evidence="5">
    <location>
        <begin position="59"/>
        <end position="87"/>
    </location>
</feature>
<evidence type="ECO:0000256" key="2">
    <source>
        <dbReference type="ARBA" id="ARBA00022771"/>
    </source>
</evidence>
<proteinExistence type="predicted"/>
<dbReference type="Proteomes" id="UP000183750">
    <property type="component" value="Unassembled WGS sequence"/>
</dbReference>
<dbReference type="AlphaFoldDB" id="A0A1H4IQV5"/>
<keyword evidence="8" id="KW-1185">Reference proteome</keyword>
<dbReference type="SUPFAM" id="SSF57716">
    <property type="entry name" value="Glucocorticoid receptor-like (DNA-binding domain)"/>
    <property type="match status" value="1"/>
</dbReference>
<evidence type="ECO:0000313" key="8">
    <source>
        <dbReference type="Proteomes" id="UP000183750"/>
    </source>
</evidence>
<evidence type="ECO:0000256" key="5">
    <source>
        <dbReference type="SAM" id="MobiDB-lite"/>
    </source>
</evidence>
<protein>
    <submittedName>
        <fullName evidence="7">RNA polymerase-binding transcription factor DksA</fullName>
    </submittedName>
</protein>
<feature type="domain" description="Zinc finger DksA/TraR C4-type" evidence="6">
    <location>
        <begin position="116"/>
        <end position="147"/>
    </location>
</feature>
<feature type="zinc finger region" description="dksA C4-type" evidence="4">
    <location>
        <begin position="120"/>
        <end position="144"/>
    </location>
</feature>
<dbReference type="InterPro" id="IPR000962">
    <property type="entry name" value="Znf_DskA_TraR"/>
</dbReference>
<dbReference type="EMBL" id="FNSQ01000005">
    <property type="protein sequence ID" value="SEB36429.1"/>
    <property type="molecule type" value="Genomic_DNA"/>
</dbReference>
<sequence>MQAGSRGFSACMCDLGMQLSSRGLDVGTSAYSERMTQDARTRLELLRTQAAERVETTAATLAELMHDREGSNDDDEHDPEGVTLSSEWSRLTGLAEAAASELRQVDDALARLDADTYGVCANCGRPIPGARLEVRPFATHCVACAEKLGL</sequence>
<keyword evidence="2" id="KW-0863">Zinc-finger</keyword>
<evidence type="ECO:0000256" key="3">
    <source>
        <dbReference type="ARBA" id="ARBA00022833"/>
    </source>
</evidence>
<keyword evidence="3" id="KW-0862">Zinc</keyword>
<evidence type="ECO:0000256" key="4">
    <source>
        <dbReference type="PROSITE-ProRule" id="PRU00510"/>
    </source>
</evidence>
<evidence type="ECO:0000256" key="1">
    <source>
        <dbReference type="ARBA" id="ARBA00022723"/>
    </source>
</evidence>
<evidence type="ECO:0000313" key="7">
    <source>
        <dbReference type="EMBL" id="SEB36429.1"/>
    </source>
</evidence>
<name>A0A1H4IQV5_9MICO</name>
<evidence type="ECO:0000259" key="6">
    <source>
        <dbReference type="Pfam" id="PF01258"/>
    </source>
</evidence>
<dbReference type="Pfam" id="PF01258">
    <property type="entry name" value="zf-dskA_traR"/>
    <property type="match status" value="1"/>
</dbReference>
<reference evidence="8" key="1">
    <citation type="submission" date="2016-10" db="EMBL/GenBank/DDBJ databases">
        <authorList>
            <person name="Varghese N."/>
            <person name="Submissions S."/>
        </authorList>
    </citation>
    <scope>NUCLEOTIDE SEQUENCE [LARGE SCALE GENOMIC DNA]</scope>
    <source>
        <strain evidence="8">DSM 16089</strain>
    </source>
</reference>
<gene>
    <name evidence="7" type="ORF">SAMN04489807_0172</name>
</gene>
<dbReference type="GO" id="GO:0008270">
    <property type="term" value="F:zinc ion binding"/>
    <property type="evidence" value="ECO:0007669"/>
    <property type="project" value="UniProtKB-KW"/>
</dbReference>
<dbReference type="PROSITE" id="PS51128">
    <property type="entry name" value="ZF_DKSA_2"/>
    <property type="match status" value="1"/>
</dbReference>
<accession>A0A1H4IQV5</accession>
<keyword evidence="1" id="KW-0479">Metal-binding</keyword>